<comment type="caution">
    <text evidence="1">The sequence shown here is derived from an EMBL/GenBank/DDBJ whole genome shotgun (WGS) entry which is preliminary data.</text>
</comment>
<dbReference type="Proteomes" id="UP001239111">
    <property type="component" value="Chromosome 2"/>
</dbReference>
<evidence type="ECO:0000313" key="2">
    <source>
        <dbReference type="Proteomes" id="UP001239111"/>
    </source>
</evidence>
<reference evidence="1" key="1">
    <citation type="submission" date="2023-04" db="EMBL/GenBank/DDBJ databases">
        <title>A chromosome-level genome assembly of the parasitoid wasp Eretmocerus hayati.</title>
        <authorList>
            <person name="Zhong Y."/>
            <person name="Liu S."/>
            <person name="Liu Y."/>
        </authorList>
    </citation>
    <scope>NUCLEOTIDE SEQUENCE</scope>
    <source>
        <strain evidence="1">ZJU_SS_LIU_2023</strain>
    </source>
</reference>
<keyword evidence="2" id="KW-1185">Reference proteome</keyword>
<gene>
    <name evidence="1" type="ORF">QAD02_016633</name>
</gene>
<dbReference type="EMBL" id="CM056742">
    <property type="protein sequence ID" value="KAJ8680846.1"/>
    <property type="molecule type" value="Genomic_DNA"/>
</dbReference>
<evidence type="ECO:0000313" key="1">
    <source>
        <dbReference type="EMBL" id="KAJ8680846.1"/>
    </source>
</evidence>
<protein>
    <submittedName>
        <fullName evidence="1">Uncharacterized protein</fullName>
    </submittedName>
</protein>
<organism evidence="1 2">
    <name type="scientific">Eretmocerus hayati</name>
    <dbReference type="NCBI Taxonomy" id="131215"/>
    <lineage>
        <taxon>Eukaryota</taxon>
        <taxon>Metazoa</taxon>
        <taxon>Ecdysozoa</taxon>
        <taxon>Arthropoda</taxon>
        <taxon>Hexapoda</taxon>
        <taxon>Insecta</taxon>
        <taxon>Pterygota</taxon>
        <taxon>Neoptera</taxon>
        <taxon>Endopterygota</taxon>
        <taxon>Hymenoptera</taxon>
        <taxon>Apocrita</taxon>
        <taxon>Proctotrupomorpha</taxon>
        <taxon>Chalcidoidea</taxon>
        <taxon>Aphelinidae</taxon>
        <taxon>Aphelininae</taxon>
        <taxon>Eretmocerus</taxon>
    </lineage>
</organism>
<sequence>MNATEESDENSVSLAKDMKSKRRSSIFNRQSMGNLDHEIETSDSEEISHESKKIKLAESNKASFDLRKYIDSLKEEKKQWKKEYAKRKTQVKELSKSSQNQETSATLDLSCLSDSERAFLAARPDYEEFNRNVFQLHALATKVTYLNSLAESLFEKSIMKMQSDVKNATQRVIKLAD</sequence>
<proteinExistence type="predicted"/>
<name>A0ACC2PDF7_9HYME</name>
<accession>A0ACC2PDF7</accession>